<dbReference type="NCBIfam" id="TIGR02097">
    <property type="entry name" value="yccV"/>
    <property type="match status" value="1"/>
</dbReference>
<name>A0ABM1FAS6_PRICU</name>
<dbReference type="InterPro" id="IPR053189">
    <property type="entry name" value="Clp_protease_adapter_ClpF"/>
</dbReference>
<protein>
    <submittedName>
        <fullName evidence="4">F-box only protein 21-like</fullName>
    </submittedName>
</protein>
<sequence>MPIQNQAAFFQLSLLLLADLSNRLSLIKCLFFRTFTEISKFHKYFSLQSWKKFVIQVLGKRGKSLQKSTVVDDLGESPALEVLAYKNKDGKGYFAKSTTPRSPRSSKVKFRVGQVIKHKIWGYRGVIIGWDEDAKAPEWWVNQNHPDDKPDWRTQPNYSVIVDTRDRPTPQSTYIPQENIEVLKQTKIIHPVLDDYFENYDGTQYLIRPWLKALYPHD</sequence>
<dbReference type="InterPro" id="IPR036623">
    <property type="entry name" value="Hemimethylated_DNA-bd_sf"/>
</dbReference>
<feature type="signal peptide" evidence="1">
    <location>
        <begin position="1"/>
        <end position="23"/>
    </location>
</feature>
<keyword evidence="3" id="KW-1185">Reference proteome</keyword>
<dbReference type="SMART" id="SM00992">
    <property type="entry name" value="YccV-like"/>
    <property type="match status" value="1"/>
</dbReference>
<organism evidence="3 4">
    <name type="scientific">Priapulus caudatus</name>
    <name type="common">Priapulid worm</name>
    <dbReference type="NCBI Taxonomy" id="37621"/>
    <lineage>
        <taxon>Eukaryota</taxon>
        <taxon>Metazoa</taxon>
        <taxon>Ecdysozoa</taxon>
        <taxon>Scalidophora</taxon>
        <taxon>Priapulida</taxon>
        <taxon>Priapulimorpha</taxon>
        <taxon>Priapulimorphida</taxon>
        <taxon>Priapulidae</taxon>
        <taxon>Priapulus</taxon>
    </lineage>
</organism>
<proteinExistence type="predicted"/>
<gene>
    <name evidence="4" type="primary">LOC106821308</name>
</gene>
<evidence type="ECO:0000313" key="3">
    <source>
        <dbReference type="Proteomes" id="UP000695022"/>
    </source>
</evidence>
<dbReference type="Proteomes" id="UP000695022">
    <property type="component" value="Unplaced"/>
</dbReference>
<dbReference type="Gene3D" id="2.30.30.390">
    <property type="entry name" value="Hemimethylated DNA-binding domain"/>
    <property type="match status" value="1"/>
</dbReference>
<dbReference type="RefSeq" id="XP_014681547.1">
    <property type="nucleotide sequence ID" value="XM_014826061.1"/>
</dbReference>
<dbReference type="Pfam" id="PF08755">
    <property type="entry name" value="YccV-like"/>
    <property type="match status" value="1"/>
</dbReference>
<feature type="chain" id="PRO_5046923148" evidence="1">
    <location>
        <begin position="24"/>
        <end position="218"/>
    </location>
</feature>
<feature type="domain" description="Hemimethylated DNA-binding" evidence="2">
    <location>
        <begin position="107"/>
        <end position="208"/>
    </location>
</feature>
<accession>A0ABM1FAS6</accession>
<dbReference type="GeneID" id="106821308"/>
<evidence type="ECO:0000256" key="1">
    <source>
        <dbReference type="SAM" id="SignalP"/>
    </source>
</evidence>
<keyword evidence="1" id="KW-0732">Signal</keyword>
<evidence type="ECO:0000313" key="4">
    <source>
        <dbReference type="RefSeq" id="XP_014681547.1"/>
    </source>
</evidence>
<evidence type="ECO:0000259" key="2">
    <source>
        <dbReference type="SMART" id="SM00992"/>
    </source>
</evidence>
<dbReference type="PANTHER" id="PTHR48439">
    <property type="entry name" value="HEMIMETHYLATED DNA-BINDING DOMAIN-CONTAINING PROTEIN"/>
    <property type="match status" value="1"/>
</dbReference>
<reference evidence="4" key="1">
    <citation type="submission" date="2025-08" db="UniProtKB">
        <authorList>
            <consortium name="RefSeq"/>
        </authorList>
    </citation>
    <scope>IDENTIFICATION</scope>
</reference>
<dbReference type="SUPFAM" id="SSF141255">
    <property type="entry name" value="YccV-like"/>
    <property type="match status" value="1"/>
</dbReference>
<dbReference type="PANTHER" id="PTHR48439:SF1">
    <property type="entry name" value="HEMIMETHYLATED DNA-BINDING DOMAIN-CONTAINING PROTEIN"/>
    <property type="match status" value="1"/>
</dbReference>
<dbReference type="InterPro" id="IPR011722">
    <property type="entry name" value="Hemimethylated_DNA-bd_dom"/>
</dbReference>